<proteinExistence type="predicted"/>
<reference evidence="1 2" key="1">
    <citation type="journal article" date="2018" name="Sci. Data">
        <title>The draft genome sequence of cork oak.</title>
        <authorList>
            <person name="Ramos A.M."/>
            <person name="Usie A."/>
            <person name="Barbosa P."/>
            <person name="Barros P.M."/>
            <person name="Capote T."/>
            <person name="Chaves I."/>
            <person name="Simoes F."/>
            <person name="Abreu I."/>
            <person name="Carrasquinho I."/>
            <person name="Faro C."/>
            <person name="Guimaraes J.B."/>
            <person name="Mendonca D."/>
            <person name="Nobrega F."/>
            <person name="Rodrigues L."/>
            <person name="Saibo N.J.M."/>
            <person name="Varela M.C."/>
            <person name="Egas C."/>
            <person name="Matos J."/>
            <person name="Miguel C.M."/>
            <person name="Oliveira M.M."/>
            <person name="Ricardo C.P."/>
            <person name="Goncalves S."/>
        </authorList>
    </citation>
    <scope>NUCLEOTIDE SEQUENCE [LARGE SCALE GENOMIC DNA]</scope>
    <source>
        <strain evidence="2">cv. HL8</strain>
    </source>
</reference>
<gene>
    <name evidence="1" type="ORF">CFP56_014261</name>
</gene>
<evidence type="ECO:0000313" key="1">
    <source>
        <dbReference type="EMBL" id="KAK7842189.1"/>
    </source>
</evidence>
<accession>A0AAW0KUI7</accession>
<sequence length="61" mass="6656">MYNMYPLLQIGKWACGMIFFQGAADSYQNTFNCGEITNVGYPFWGAGQAGACGNPHISSVR</sequence>
<comment type="caution">
    <text evidence="1">The sequence shown here is derived from an EMBL/GenBank/DDBJ whole genome shotgun (WGS) entry which is preliminary data.</text>
</comment>
<dbReference type="EMBL" id="PKMF04000225">
    <property type="protein sequence ID" value="KAK7842189.1"/>
    <property type="molecule type" value="Genomic_DNA"/>
</dbReference>
<name>A0AAW0KUI7_QUESU</name>
<evidence type="ECO:0000313" key="2">
    <source>
        <dbReference type="Proteomes" id="UP000237347"/>
    </source>
</evidence>
<organism evidence="1 2">
    <name type="scientific">Quercus suber</name>
    <name type="common">Cork oak</name>
    <dbReference type="NCBI Taxonomy" id="58331"/>
    <lineage>
        <taxon>Eukaryota</taxon>
        <taxon>Viridiplantae</taxon>
        <taxon>Streptophyta</taxon>
        <taxon>Embryophyta</taxon>
        <taxon>Tracheophyta</taxon>
        <taxon>Spermatophyta</taxon>
        <taxon>Magnoliopsida</taxon>
        <taxon>eudicotyledons</taxon>
        <taxon>Gunneridae</taxon>
        <taxon>Pentapetalae</taxon>
        <taxon>rosids</taxon>
        <taxon>fabids</taxon>
        <taxon>Fagales</taxon>
        <taxon>Fagaceae</taxon>
        <taxon>Quercus</taxon>
    </lineage>
</organism>
<dbReference type="Proteomes" id="UP000237347">
    <property type="component" value="Unassembled WGS sequence"/>
</dbReference>
<keyword evidence="2" id="KW-1185">Reference proteome</keyword>
<dbReference type="AlphaFoldDB" id="A0AAW0KUI7"/>
<protein>
    <submittedName>
        <fullName evidence="1">Uncharacterized protein</fullName>
    </submittedName>
</protein>